<keyword evidence="5" id="KW-1185">Reference proteome</keyword>
<reference evidence="4 5" key="1">
    <citation type="submission" date="2017-09" db="EMBL/GenBank/DDBJ databases">
        <title>Biocontrol bacteria screening and application from spent mushroom substrate.</title>
        <authorList>
            <person name="Sun X."/>
        </authorList>
    </citation>
    <scope>NUCLEOTIDE SEQUENCE [LARGE SCALE GENOMIC DNA]</scope>
    <source>
        <strain evidence="4 5">100374</strain>
    </source>
</reference>
<feature type="domain" description="Motility repressor MogR DNA-binding" evidence="3">
    <location>
        <begin position="16"/>
        <end position="157"/>
    </location>
</feature>
<dbReference type="Gene3D" id="1.20.120.1030">
    <property type="entry name" value="Motility repressor MogR, DNA-binding domain"/>
    <property type="match status" value="1"/>
</dbReference>
<keyword evidence="1" id="KW-0175">Coiled coil</keyword>
<sequence length="319" mass="37443">MAQVMYHHIAINVLSLLQNMSKNKKNDIKLEAEFQKIEKQFRIGYEELLELYNKMVLFQMDIETMGGIFAYEKSTITWLKSELELLYAVYQFCQRHGLNIANISKYVSKKELQLFQKTESQLQNTYYKLKKEEIPFADIKKQKPGRKRKYAPVKETSKGQKQVQSRRISKAVSNEEVENNLVTVLSGIVGNFETISEYSEKKERELHRFMEGIYKLSSMAAEHVKEECETNNLEGELKSLRAENERLQREKQELFTDVKEMTHHLIHFITSSDIDQIRTLPYFVNMCKQDLHKLGLYNAQDGKMKIMVDRSGQVMTVTQ</sequence>
<feature type="coiled-coil region" evidence="1">
    <location>
        <begin position="223"/>
        <end position="264"/>
    </location>
</feature>
<organism evidence="4 5">
    <name type="scientific">Bacillus fungorum</name>
    <dbReference type="NCBI Taxonomy" id="2039284"/>
    <lineage>
        <taxon>Bacteria</taxon>
        <taxon>Bacillati</taxon>
        <taxon>Bacillota</taxon>
        <taxon>Bacilli</taxon>
        <taxon>Bacillales</taxon>
        <taxon>Bacillaceae</taxon>
        <taxon>Bacillus</taxon>
    </lineage>
</organism>
<dbReference type="Pfam" id="PF12181">
    <property type="entry name" value="MogR_DNAbind"/>
    <property type="match status" value="1"/>
</dbReference>
<dbReference type="AlphaFoldDB" id="A0A2G6QGM1"/>
<dbReference type="Proteomes" id="UP000228484">
    <property type="component" value="Unassembled WGS sequence"/>
</dbReference>
<feature type="region of interest" description="Disordered" evidence="2">
    <location>
        <begin position="142"/>
        <end position="169"/>
    </location>
</feature>
<feature type="compositionally biased region" description="Basic residues" evidence="2">
    <location>
        <begin position="142"/>
        <end position="151"/>
    </location>
</feature>
<proteinExistence type="predicted"/>
<dbReference type="InterPro" id="IPR038245">
    <property type="entry name" value="MogR_DNA-bd_sf"/>
</dbReference>
<evidence type="ECO:0000313" key="5">
    <source>
        <dbReference type="Proteomes" id="UP000228484"/>
    </source>
</evidence>
<evidence type="ECO:0000256" key="2">
    <source>
        <dbReference type="SAM" id="MobiDB-lite"/>
    </source>
</evidence>
<name>A0A2G6QGM1_9BACI</name>
<evidence type="ECO:0000313" key="4">
    <source>
        <dbReference type="EMBL" id="PIE95994.1"/>
    </source>
</evidence>
<dbReference type="EMBL" id="NWUW01000004">
    <property type="protein sequence ID" value="PIE95994.1"/>
    <property type="molecule type" value="Genomic_DNA"/>
</dbReference>
<dbReference type="InterPro" id="IPR021009">
    <property type="entry name" value="MogR_DNA-bd"/>
</dbReference>
<gene>
    <name evidence="4" type="ORF">CO726_08285</name>
</gene>
<accession>A0A2G6QGM1</accession>
<comment type="caution">
    <text evidence="4">The sequence shown here is derived from an EMBL/GenBank/DDBJ whole genome shotgun (WGS) entry which is preliminary data.</text>
</comment>
<evidence type="ECO:0000256" key="1">
    <source>
        <dbReference type="SAM" id="Coils"/>
    </source>
</evidence>
<evidence type="ECO:0000259" key="3">
    <source>
        <dbReference type="Pfam" id="PF12181"/>
    </source>
</evidence>
<protein>
    <submittedName>
        <fullName evidence="4">Motility repressor MogR</fullName>
    </submittedName>
</protein>